<dbReference type="Proteomes" id="UP000093000">
    <property type="component" value="Unassembled WGS sequence"/>
</dbReference>
<sequence length="75" mass="8477">MTLPYSGIYLLKEVSVGVLPSAVSDIRLFVNMVPRYLKIMGHLNQVAEAIELLPVEKTVHPYQRATAFYVKEKAE</sequence>
<organism evidence="1 2">
    <name type="scientific">Choanephora cucurbitarum</name>
    <dbReference type="NCBI Taxonomy" id="101091"/>
    <lineage>
        <taxon>Eukaryota</taxon>
        <taxon>Fungi</taxon>
        <taxon>Fungi incertae sedis</taxon>
        <taxon>Mucoromycota</taxon>
        <taxon>Mucoromycotina</taxon>
        <taxon>Mucoromycetes</taxon>
        <taxon>Mucorales</taxon>
        <taxon>Mucorineae</taxon>
        <taxon>Choanephoraceae</taxon>
        <taxon>Choanephoroideae</taxon>
        <taxon>Choanephora</taxon>
    </lineage>
</organism>
<accession>A0A1C7MV93</accession>
<evidence type="ECO:0000313" key="1">
    <source>
        <dbReference type="EMBL" id="OBZ80369.1"/>
    </source>
</evidence>
<gene>
    <name evidence="1" type="ORF">A0J61_11582</name>
</gene>
<evidence type="ECO:0000313" key="2">
    <source>
        <dbReference type="Proteomes" id="UP000093000"/>
    </source>
</evidence>
<keyword evidence="2" id="KW-1185">Reference proteome</keyword>
<proteinExistence type="predicted"/>
<reference evidence="1 2" key="1">
    <citation type="submission" date="2016-03" db="EMBL/GenBank/DDBJ databases">
        <title>Choanephora cucurbitarum.</title>
        <authorList>
            <person name="Min B."/>
            <person name="Park H."/>
            <person name="Park J.-H."/>
            <person name="Shin H.-D."/>
            <person name="Choi I.-G."/>
        </authorList>
    </citation>
    <scope>NUCLEOTIDE SEQUENCE [LARGE SCALE GENOMIC DNA]</scope>
    <source>
        <strain evidence="1 2">KUS-F28377</strain>
    </source>
</reference>
<comment type="caution">
    <text evidence="1">The sequence shown here is derived from an EMBL/GenBank/DDBJ whole genome shotgun (WGS) entry which is preliminary data.</text>
</comment>
<name>A0A1C7MV93_9FUNG</name>
<protein>
    <submittedName>
        <fullName evidence="1">Uncharacterized protein</fullName>
    </submittedName>
</protein>
<dbReference type="AlphaFoldDB" id="A0A1C7MV93"/>
<dbReference type="InParanoid" id="A0A1C7MV93"/>
<dbReference type="EMBL" id="LUGH01002221">
    <property type="protein sequence ID" value="OBZ80369.1"/>
    <property type="molecule type" value="Genomic_DNA"/>
</dbReference>